<keyword evidence="5" id="KW-0238">DNA-binding</keyword>
<evidence type="ECO:0000256" key="4">
    <source>
        <dbReference type="ARBA" id="ARBA00022705"/>
    </source>
</evidence>
<evidence type="ECO:0000256" key="5">
    <source>
        <dbReference type="ARBA" id="ARBA00023125"/>
    </source>
</evidence>
<name>A0A316UWK9_9BASI</name>
<keyword evidence="6" id="KW-0539">Nucleus</keyword>
<dbReference type="InterPro" id="IPR007185">
    <property type="entry name" value="DNA_pol_a/d/e_bsu"/>
</dbReference>
<accession>A0A316UWK9</accession>
<dbReference type="RefSeq" id="XP_025364309.1">
    <property type="nucleotide sequence ID" value="XM_025505516.1"/>
</dbReference>
<reference evidence="9 10" key="1">
    <citation type="journal article" date="2018" name="Mol. Biol. Evol.">
        <title>Broad Genomic Sampling Reveals a Smut Pathogenic Ancestry of the Fungal Clade Ustilaginomycotina.</title>
        <authorList>
            <person name="Kijpornyongpan T."/>
            <person name="Mondo S.J."/>
            <person name="Barry K."/>
            <person name="Sandor L."/>
            <person name="Lee J."/>
            <person name="Lipzen A."/>
            <person name="Pangilinan J."/>
            <person name="LaButti K."/>
            <person name="Hainaut M."/>
            <person name="Henrissat B."/>
            <person name="Grigoriev I.V."/>
            <person name="Spatafora J.W."/>
            <person name="Aime M.C."/>
        </authorList>
    </citation>
    <scope>NUCLEOTIDE SEQUENCE [LARGE SCALE GENOMIC DNA]</scope>
    <source>
        <strain evidence="9 10">MCA 5214</strain>
    </source>
</reference>
<dbReference type="GO" id="GO:0003677">
    <property type="term" value="F:DNA binding"/>
    <property type="evidence" value="ECO:0007669"/>
    <property type="project" value="UniProtKB-KW"/>
</dbReference>
<evidence type="ECO:0000256" key="3">
    <source>
        <dbReference type="ARBA" id="ARBA00016011"/>
    </source>
</evidence>
<dbReference type="InterPro" id="IPR016266">
    <property type="entry name" value="POLE2"/>
</dbReference>
<evidence type="ECO:0000259" key="8">
    <source>
        <dbReference type="Pfam" id="PF04042"/>
    </source>
</evidence>
<keyword evidence="4" id="KW-0235">DNA replication</keyword>
<protein>
    <recommendedName>
        <fullName evidence="3">DNA polymerase epsilon subunit B</fullName>
    </recommendedName>
    <alternativeName>
        <fullName evidence="7">DNA polymerase II subunit 2</fullName>
    </alternativeName>
</protein>
<comment type="subcellular location">
    <subcellularLocation>
        <location evidence="1">Nucleus</location>
    </subcellularLocation>
</comment>
<dbReference type="STRING" id="1569628.A0A316UWK9"/>
<dbReference type="Proteomes" id="UP000245884">
    <property type="component" value="Unassembled WGS sequence"/>
</dbReference>
<evidence type="ECO:0000256" key="2">
    <source>
        <dbReference type="ARBA" id="ARBA00009560"/>
    </source>
</evidence>
<proteinExistence type="inferred from homology"/>
<dbReference type="OrthoDB" id="10254730at2759"/>
<dbReference type="EMBL" id="KZ819663">
    <property type="protein sequence ID" value="PWN29697.1"/>
    <property type="molecule type" value="Genomic_DNA"/>
</dbReference>
<dbReference type="GO" id="GO:0008622">
    <property type="term" value="C:epsilon DNA polymerase complex"/>
    <property type="evidence" value="ECO:0007669"/>
    <property type="project" value="InterPro"/>
</dbReference>
<keyword evidence="10" id="KW-1185">Reference proteome</keyword>
<dbReference type="GO" id="GO:0006261">
    <property type="term" value="P:DNA-templated DNA replication"/>
    <property type="evidence" value="ECO:0007669"/>
    <property type="project" value="InterPro"/>
</dbReference>
<evidence type="ECO:0000313" key="9">
    <source>
        <dbReference type="EMBL" id="PWN29697.1"/>
    </source>
</evidence>
<evidence type="ECO:0000313" key="10">
    <source>
        <dbReference type="Proteomes" id="UP000245884"/>
    </source>
</evidence>
<evidence type="ECO:0000256" key="7">
    <source>
        <dbReference type="ARBA" id="ARBA00032930"/>
    </source>
</evidence>
<gene>
    <name evidence="9" type="ORF">BDZ90DRAFT_230551</name>
</gene>
<organism evidence="9 10">
    <name type="scientific">Jaminaea rosea</name>
    <dbReference type="NCBI Taxonomy" id="1569628"/>
    <lineage>
        <taxon>Eukaryota</taxon>
        <taxon>Fungi</taxon>
        <taxon>Dikarya</taxon>
        <taxon>Basidiomycota</taxon>
        <taxon>Ustilaginomycotina</taxon>
        <taxon>Exobasidiomycetes</taxon>
        <taxon>Microstromatales</taxon>
        <taxon>Microstromatales incertae sedis</taxon>
        <taxon>Jaminaea</taxon>
    </lineage>
</organism>
<dbReference type="PANTHER" id="PTHR12708">
    <property type="entry name" value="DNA POLYMERASE EPSILON SUBUNIT B"/>
    <property type="match status" value="1"/>
</dbReference>
<dbReference type="GeneID" id="37027339"/>
<evidence type="ECO:0000256" key="1">
    <source>
        <dbReference type="ARBA" id="ARBA00004123"/>
    </source>
</evidence>
<feature type="domain" description="DNA polymerase alpha/delta/epsilon subunit B" evidence="8">
    <location>
        <begin position="357"/>
        <end position="578"/>
    </location>
</feature>
<evidence type="ECO:0000256" key="6">
    <source>
        <dbReference type="ARBA" id="ARBA00023242"/>
    </source>
</evidence>
<dbReference type="GO" id="GO:0042276">
    <property type="term" value="P:error-prone translesion synthesis"/>
    <property type="evidence" value="ECO:0007669"/>
    <property type="project" value="TreeGrafter"/>
</dbReference>
<dbReference type="Pfam" id="PF04042">
    <property type="entry name" value="DNA_pol_E_B"/>
    <property type="match status" value="1"/>
</dbReference>
<comment type="similarity">
    <text evidence="2">Belongs to the DNA polymerase epsilon subunit B family.</text>
</comment>
<dbReference type="AlphaFoldDB" id="A0A316UWK9"/>
<dbReference type="PANTHER" id="PTHR12708:SF0">
    <property type="entry name" value="DNA POLYMERASE EPSILON SUBUNIT 2"/>
    <property type="match status" value="1"/>
</dbReference>
<sequence>MAAATAASASTLASSSSSTRTLPPAIRRLVLQTFTKKYSLQLHASALTFIAATLDEHELLHVTPGDDELEAAQREAVEVLAKGCLDLGVLEEAGGGASSIVTAKQLQHVYSQLVADGQQAGSGSSTGVAAAVLDPDISRTQYESILNEEGAPAPDRWFDVVDSFAMPRVQWDSVAKTFVKLPQQASILPPPLSKPLAIRNRLQALRALVLRNENFCPPLPGSIRARSSDSWMKLTSTSNLLGRPNGRFLLFGVLTTTPDGRWCLEDEDGRVELDMSQAIPGEGIFTLGALVLVEGRYSDEDGEKLHVHAIGHPPSEPRARAREMYGHIDWTGKGVLSLKEEQSLSHSLQRHHRDLSFIVLSDVHLDLPRTFHSLKAVLRGYIDADFVPFCLVFCGNFLSEEGRRKADGGLTKYQEAFNGFADLLASFPTLFATSHFLLVPGPSDPFATPLLPRKALPSLISDPFHARLSSKLNLSRTKVQERVHFVSNPCRVRFWGKDVVVFRDDLLERMRRNGVAVGEGKEIKEGGMKKFLVSTLLDQAHLSPLNQQARPVLWEHDHTLRLYPMPSALILADSSEHYELTYESCHVFNPGSFNAAAVSTSAAAMAGGDDRLGVSGAGWTTYYPATGRGERSELARA</sequence>